<dbReference type="SMR" id="A0AA97AVH2"/>
<reference evidence="8" key="2">
    <citation type="submission" date="2023-07" db="EMBL/GenBank/DDBJ databases">
        <authorList>
            <person name="Bai X.-H."/>
            <person name="Wang H.-H."/>
            <person name="Wang J."/>
            <person name="Ma M.-Y."/>
            <person name="Hu H.-H."/>
            <person name="Song Z.-L."/>
            <person name="Ma H.-G."/>
            <person name="Fan Y."/>
            <person name="Du C.-Y."/>
            <person name="Xu J.-C."/>
        </authorList>
    </citation>
    <scope>NUCLEOTIDE SEQUENCE</scope>
    <source>
        <strain evidence="8">CZ1</strain>
    </source>
</reference>
<feature type="transmembrane region" description="Helical" evidence="5">
    <location>
        <begin position="280"/>
        <end position="302"/>
    </location>
</feature>
<evidence type="ECO:0000259" key="7">
    <source>
        <dbReference type="PROSITE" id="PS50801"/>
    </source>
</evidence>
<feature type="transmembrane region" description="Helical" evidence="5">
    <location>
        <begin position="117"/>
        <end position="138"/>
    </location>
</feature>
<dbReference type="PANTHER" id="PTHR43310">
    <property type="entry name" value="SULFATE TRANSPORTER YBAR-RELATED"/>
    <property type="match status" value="1"/>
</dbReference>
<dbReference type="Pfam" id="PF01740">
    <property type="entry name" value="STAS"/>
    <property type="match status" value="1"/>
</dbReference>
<dbReference type="EMBL" id="CP130144">
    <property type="protein sequence ID" value="WNZ47425.1"/>
    <property type="molecule type" value="Genomic_DNA"/>
</dbReference>
<dbReference type="Pfam" id="PF00916">
    <property type="entry name" value="Sulfate_transp"/>
    <property type="match status" value="1"/>
</dbReference>
<evidence type="ECO:0000313" key="8">
    <source>
        <dbReference type="EMBL" id="WNZ47425.1"/>
    </source>
</evidence>
<organism evidence="8">
    <name type="scientific">Leptolyngbya boryana CZ1</name>
    <dbReference type="NCBI Taxonomy" id="3060204"/>
    <lineage>
        <taxon>Bacteria</taxon>
        <taxon>Bacillati</taxon>
        <taxon>Cyanobacteriota</taxon>
        <taxon>Cyanophyceae</taxon>
        <taxon>Leptolyngbyales</taxon>
        <taxon>Leptolyngbyaceae</taxon>
        <taxon>Leptolyngbya group</taxon>
        <taxon>Leptolyngbya</taxon>
    </lineage>
</organism>
<keyword evidence="4 5" id="KW-0472">Membrane</keyword>
<dbReference type="SUPFAM" id="SSF51206">
    <property type="entry name" value="cAMP-binding domain-like"/>
    <property type="match status" value="1"/>
</dbReference>
<gene>
    <name evidence="8" type="ORF">Q2T42_06210</name>
</gene>
<feature type="transmembrane region" description="Helical" evidence="5">
    <location>
        <begin position="190"/>
        <end position="207"/>
    </location>
</feature>
<keyword evidence="3 5" id="KW-1133">Transmembrane helix</keyword>
<feature type="domain" description="Cyclic nucleotide-binding" evidence="6">
    <location>
        <begin position="606"/>
        <end position="708"/>
    </location>
</feature>
<evidence type="ECO:0000256" key="5">
    <source>
        <dbReference type="SAM" id="Phobius"/>
    </source>
</evidence>
<feature type="transmembrane region" description="Helical" evidence="5">
    <location>
        <begin position="93"/>
        <end position="111"/>
    </location>
</feature>
<dbReference type="AlphaFoldDB" id="A0AA97AVH2"/>
<dbReference type="PANTHER" id="PTHR43310:SF1">
    <property type="entry name" value="SULFATE TRANSPORTER YBAR-RELATED"/>
    <property type="match status" value="1"/>
</dbReference>
<dbReference type="InterPro" id="IPR052706">
    <property type="entry name" value="Membrane-Transporter-like"/>
</dbReference>
<feature type="transmembrane region" description="Helical" evidence="5">
    <location>
        <begin position="150"/>
        <end position="170"/>
    </location>
</feature>
<comment type="subcellular location">
    <subcellularLocation>
        <location evidence="1">Membrane</location>
        <topology evidence="1">Multi-pass membrane protein</topology>
    </subcellularLocation>
</comment>
<evidence type="ECO:0000256" key="3">
    <source>
        <dbReference type="ARBA" id="ARBA00022989"/>
    </source>
</evidence>
<feature type="transmembrane region" description="Helical" evidence="5">
    <location>
        <begin position="346"/>
        <end position="364"/>
    </location>
</feature>
<reference evidence="8" key="1">
    <citation type="journal article" date="2023" name="Plants (Basel)">
        <title>Genomic Analysis of Leptolyngbya boryana CZ1 Reveals Efficient Carbon Fixation Modules.</title>
        <authorList>
            <person name="Bai X."/>
            <person name="Wang H."/>
            <person name="Cheng W."/>
            <person name="Wang J."/>
            <person name="Ma M."/>
            <person name="Hu H."/>
            <person name="Song Z."/>
            <person name="Ma H."/>
            <person name="Fan Y."/>
            <person name="Du C."/>
            <person name="Xu J."/>
        </authorList>
    </citation>
    <scope>NUCLEOTIDE SEQUENCE</scope>
    <source>
        <strain evidence="8">CZ1</strain>
    </source>
</reference>
<dbReference type="GO" id="GO:0016020">
    <property type="term" value="C:membrane"/>
    <property type="evidence" value="ECO:0007669"/>
    <property type="project" value="UniProtKB-SubCell"/>
</dbReference>
<name>A0AA97AVH2_LEPBY</name>
<dbReference type="PROSITE" id="PS50042">
    <property type="entry name" value="CNMP_BINDING_3"/>
    <property type="match status" value="1"/>
</dbReference>
<dbReference type="CDD" id="cd07042">
    <property type="entry name" value="STAS_SulP_like_sulfate_transporter"/>
    <property type="match status" value="1"/>
</dbReference>
<dbReference type="SUPFAM" id="SSF52091">
    <property type="entry name" value="SpoIIaa-like"/>
    <property type="match status" value="1"/>
</dbReference>
<dbReference type="CDD" id="cd00038">
    <property type="entry name" value="CAP_ED"/>
    <property type="match status" value="1"/>
</dbReference>
<sequence length="742" mass="81767">MNFQDKASLMISKYFNRSVQSPVFPNILAGLISGLVCVTYSLSFAALIFSGSLSTHLSAGIYSALISATIVGIAVALKSSFTCAIAGPDSNTSAILALMASAIASQLSNAPSLLPTVWTMLVISSIVSGIFLIGLNYLQLGQFVRFIPYPVIGGFLAGAGWLIIRGGFVVTTGIALEFENFSALFHLSHLLHWLSAAGFALLLKLVLSRYNHYLVVPAFLLAGFVLTYLVLGSMGISLEQARAEDWLFSASSINQQESFTGLPSVLQIDWRVLWKEIPSLLAMMCVLALSTLLNATGLELISQQDIDINRELKTCGVANLAAGIGGGMVGFLSFNRSVLNRSAGATGRLSGIVASLFCAAFLFLGTEVIAFVPKPLLGGLLFYIGLNSLIEWLYNARKRLPTIEYTLIILILVIIAGSGFLQGVGAGLVIACLIFAVNYSRTPLIHSEMFGNNRPSNFERSFQQQRILRQQGQQIYILCLRGYIFFGTSNTFLNHVRDVLARAKTPIRYLVFDFHLINGLDSSAVSSFVKLRRFAQQQDLHLVFTHLPPELERQFIQNDCLKVEDDPICCRFPDLDRGIEWCEEQILKAIQLRRRRFLPLTLQIPELLMLSKEETRQFMSYLEPLQIPENHILFTPGAAADTLYFLENGQMSLLSQSTSGEPKRVRTLSSGTVLGEVEFYQDSVRLVSAIADKGSSLYCLSKQNLQAMQKNHPQLAAAFHQFIAHLLAERLFSSTHSNVEQQ</sequence>
<feature type="transmembrane region" description="Helical" evidence="5">
    <location>
        <begin position="61"/>
        <end position="81"/>
    </location>
</feature>
<protein>
    <submittedName>
        <fullName evidence="8">SulP family inorganic anion transporter</fullName>
    </submittedName>
</protein>
<feature type="transmembrane region" description="Helical" evidence="5">
    <location>
        <begin position="23"/>
        <end position="49"/>
    </location>
</feature>
<evidence type="ECO:0000256" key="2">
    <source>
        <dbReference type="ARBA" id="ARBA00022692"/>
    </source>
</evidence>
<dbReference type="PROSITE" id="PS50801">
    <property type="entry name" value="STAS"/>
    <property type="match status" value="1"/>
</dbReference>
<feature type="transmembrane region" description="Helical" evidence="5">
    <location>
        <begin position="376"/>
        <end position="394"/>
    </location>
</feature>
<dbReference type="Gene3D" id="3.30.750.24">
    <property type="entry name" value="STAS domain"/>
    <property type="match status" value="1"/>
</dbReference>
<dbReference type="InterPro" id="IPR000595">
    <property type="entry name" value="cNMP-bd_dom"/>
</dbReference>
<evidence type="ECO:0000259" key="6">
    <source>
        <dbReference type="PROSITE" id="PS50042"/>
    </source>
</evidence>
<feature type="transmembrane region" description="Helical" evidence="5">
    <location>
        <begin position="214"/>
        <end position="238"/>
    </location>
</feature>
<proteinExistence type="predicted"/>
<feature type="domain" description="STAS" evidence="7">
    <location>
        <begin position="475"/>
        <end position="555"/>
    </location>
</feature>
<feature type="transmembrane region" description="Helical" evidence="5">
    <location>
        <begin position="314"/>
        <end position="334"/>
    </location>
</feature>
<keyword evidence="2 5" id="KW-0812">Transmembrane</keyword>
<dbReference type="RefSeq" id="WP_316428107.1">
    <property type="nucleotide sequence ID" value="NZ_CP130144.1"/>
</dbReference>
<dbReference type="InterPro" id="IPR018490">
    <property type="entry name" value="cNMP-bd_dom_sf"/>
</dbReference>
<evidence type="ECO:0000256" key="4">
    <source>
        <dbReference type="ARBA" id="ARBA00023136"/>
    </source>
</evidence>
<dbReference type="InterPro" id="IPR011547">
    <property type="entry name" value="SLC26A/SulP_dom"/>
</dbReference>
<dbReference type="InterPro" id="IPR036513">
    <property type="entry name" value="STAS_dom_sf"/>
</dbReference>
<dbReference type="Gene3D" id="2.60.120.10">
    <property type="entry name" value="Jelly Rolls"/>
    <property type="match status" value="1"/>
</dbReference>
<dbReference type="InterPro" id="IPR002645">
    <property type="entry name" value="STAS_dom"/>
</dbReference>
<dbReference type="InterPro" id="IPR014710">
    <property type="entry name" value="RmlC-like_jellyroll"/>
</dbReference>
<dbReference type="Pfam" id="PF00027">
    <property type="entry name" value="cNMP_binding"/>
    <property type="match status" value="1"/>
</dbReference>
<feature type="transmembrane region" description="Helical" evidence="5">
    <location>
        <begin position="406"/>
        <end position="439"/>
    </location>
</feature>
<evidence type="ECO:0000256" key="1">
    <source>
        <dbReference type="ARBA" id="ARBA00004141"/>
    </source>
</evidence>
<dbReference type="SMART" id="SM00100">
    <property type="entry name" value="cNMP"/>
    <property type="match status" value="1"/>
</dbReference>
<accession>A0AA97AVH2</accession>